<dbReference type="PANTHER" id="PTHR19848">
    <property type="entry name" value="WD40 REPEAT PROTEIN"/>
    <property type="match status" value="1"/>
</dbReference>
<dbReference type="PROSITE" id="PS00678">
    <property type="entry name" value="WD_REPEATS_1"/>
    <property type="match status" value="1"/>
</dbReference>
<dbReference type="OrthoDB" id="10257301at2759"/>
<dbReference type="EMBL" id="JACGCI010000095">
    <property type="protein sequence ID" value="KAF6746219.1"/>
    <property type="molecule type" value="Genomic_DNA"/>
</dbReference>
<evidence type="ECO:0000313" key="5">
    <source>
        <dbReference type="Proteomes" id="UP000521943"/>
    </source>
</evidence>
<keyword evidence="1 3" id="KW-0853">WD repeat</keyword>
<dbReference type="SUPFAM" id="SSF50978">
    <property type="entry name" value="WD40 repeat-like"/>
    <property type="match status" value="1"/>
</dbReference>
<protein>
    <submittedName>
        <fullName evidence="4">WD40-repeat-containing domain protein</fullName>
    </submittedName>
</protein>
<dbReference type="Gene3D" id="2.130.10.10">
    <property type="entry name" value="YVTN repeat-like/Quinoprotein amine dehydrogenase"/>
    <property type="match status" value="2"/>
</dbReference>
<organism evidence="4 5">
    <name type="scientific">Ephemerocybe angulata</name>
    <dbReference type="NCBI Taxonomy" id="980116"/>
    <lineage>
        <taxon>Eukaryota</taxon>
        <taxon>Fungi</taxon>
        <taxon>Dikarya</taxon>
        <taxon>Basidiomycota</taxon>
        <taxon>Agaricomycotina</taxon>
        <taxon>Agaricomycetes</taxon>
        <taxon>Agaricomycetidae</taxon>
        <taxon>Agaricales</taxon>
        <taxon>Agaricineae</taxon>
        <taxon>Psathyrellaceae</taxon>
        <taxon>Ephemerocybe</taxon>
    </lineage>
</organism>
<gene>
    <name evidence="4" type="ORF">DFP72DRAFT_638323</name>
</gene>
<proteinExistence type="predicted"/>
<accession>A0A8H6HG74</accession>
<dbReference type="PROSITE" id="PS50294">
    <property type="entry name" value="WD_REPEATS_REGION"/>
    <property type="match status" value="1"/>
</dbReference>
<keyword evidence="5" id="KW-1185">Reference proteome</keyword>
<feature type="repeat" description="WD" evidence="3">
    <location>
        <begin position="225"/>
        <end position="266"/>
    </location>
</feature>
<evidence type="ECO:0000256" key="3">
    <source>
        <dbReference type="PROSITE-ProRule" id="PRU00221"/>
    </source>
</evidence>
<dbReference type="PROSITE" id="PS50082">
    <property type="entry name" value="WD_REPEATS_2"/>
    <property type="match status" value="1"/>
</dbReference>
<evidence type="ECO:0000313" key="4">
    <source>
        <dbReference type="EMBL" id="KAF6746219.1"/>
    </source>
</evidence>
<dbReference type="PANTHER" id="PTHR19848:SF8">
    <property type="entry name" value="F-BOX AND WD REPEAT DOMAIN CONTAINING 7"/>
    <property type="match status" value="1"/>
</dbReference>
<dbReference type="Pfam" id="PF00400">
    <property type="entry name" value="WD40"/>
    <property type="match status" value="3"/>
</dbReference>
<dbReference type="InterPro" id="IPR015943">
    <property type="entry name" value="WD40/YVTN_repeat-like_dom_sf"/>
</dbReference>
<dbReference type="InterPro" id="IPR001680">
    <property type="entry name" value="WD40_rpt"/>
</dbReference>
<comment type="caution">
    <text evidence="4">The sequence shown here is derived from an EMBL/GenBank/DDBJ whole genome shotgun (WGS) entry which is preliminary data.</text>
</comment>
<dbReference type="Proteomes" id="UP000521943">
    <property type="component" value="Unassembled WGS sequence"/>
</dbReference>
<reference evidence="4 5" key="1">
    <citation type="submission" date="2020-07" db="EMBL/GenBank/DDBJ databases">
        <title>Comparative genomics of pyrophilous fungi reveals a link between fire events and developmental genes.</title>
        <authorList>
            <consortium name="DOE Joint Genome Institute"/>
            <person name="Steindorff A.S."/>
            <person name="Carver A."/>
            <person name="Calhoun S."/>
            <person name="Stillman K."/>
            <person name="Liu H."/>
            <person name="Lipzen A."/>
            <person name="Pangilinan J."/>
            <person name="Labutti K."/>
            <person name="Bruns T.D."/>
            <person name="Grigoriev I.V."/>
        </authorList>
    </citation>
    <scope>NUCLEOTIDE SEQUENCE [LARGE SCALE GENOMIC DNA]</scope>
    <source>
        <strain evidence="4 5">CBS 144469</strain>
    </source>
</reference>
<dbReference type="AlphaFoldDB" id="A0A8H6HG74"/>
<evidence type="ECO:0000256" key="2">
    <source>
        <dbReference type="ARBA" id="ARBA00022737"/>
    </source>
</evidence>
<keyword evidence="2" id="KW-0677">Repeat</keyword>
<name>A0A8H6HG74_9AGAR</name>
<dbReference type="SMART" id="SM00320">
    <property type="entry name" value="WD40"/>
    <property type="match status" value="4"/>
</dbReference>
<dbReference type="InterPro" id="IPR019775">
    <property type="entry name" value="WD40_repeat_CS"/>
</dbReference>
<sequence>MNAQSSNPVILPVITVQPTVGEVIEEVNSGIIPSDTFWTSCYKTGEPSVHARINVELDERDRNLVRLKPDTEGVNFQAKKEPGASRSYRISVPSFHISDARVFQPIQEYEDSKTLNPPNPKRVEAFDVSPDGSRFATGFLDGSVLVYPTSPVRESDSFSPRRVTSTGSKLFSRPHASSVTTLQFFPSSKVLLTGGLDFSLSILPADLPDTPNVTTEKTVEAVRTLRGHKRAITSTAIIGVGRNVLSSSLDSTIKLWDVPSGTEITSLGASSAILATSTGLKASSGGDVLPSDEREVPEVQSNAVFAGLRDGTFEVFDLATKKSAFRSHPPARAQQLTAIAYSSQRHTLATGSNTGLVTIYDVRNLETPLTSFVRQGGEILDLAAFTAGASDSLGLAVATSDGLPFVARIGADGTIQVDELIGVDCDPVRHVRVLGEVEQGGIWLSCDDSIIRRYAYQW</sequence>
<dbReference type="InterPro" id="IPR036322">
    <property type="entry name" value="WD40_repeat_dom_sf"/>
</dbReference>
<evidence type="ECO:0000256" key="1">
    <source>
        <dbReference type="ARBA" id="ARBA00022574"/>
    </source>
</evidence>